<dbReference type="Proteomes" id="UP001595976">
    <property type="component" value="Unassembled WGS sequence"/>
</dbReference>
<feature type="transmembrane region" description="Helical" evidence="8">
    <location>
        <begin position="146"/>
        <end position="167"/>
    </location>
</feature>
<evidence type="ECO:0000256" key="4">
    <source>
        <dbReference type="ARBA" id="ARBA00022475"/>
    </source>
</evidence>
<dbReference type="InterPro" id="IPR037294">
    <property type="entry name" value="ABC_BtuC-like"/>
</dbReference>
<name>A0ABW0F081_9HYPH</name>
<dbReference type="SUPFAM" id="SSF81345">
    <property type="entry name" value="ABC transporter involved in vitamin B12 uptake, BtuC"/>
    <property type="match status" value="1"/>
</dbReference>
<keyword evidence="4" id="KW-1003">Cell membrane</keyword>
<evidence type="ECO:0000313" key="9">
    <source>
        <dbReference type="EMBL" id="MFC5291621.1"/>
    </source>
</evidence>
<organism evidence="9 10">
    <name type="scientific">Bosea minatitlanensis</name>
    <dbReference type="NCBI Taxonomy" id="128782"/>
    <lineage>
        <taxon>Bacteria</taxon>
        <taxon>Pseudomonadati</taxon>
        <taxon>Pseudomonadota</taxon>
        <taxon>Alphaproteobacteria</taxon>
        <taxon>Hyphomicrobiales</taxon>
        <taxon>Boseaceae</taxon>
        <taxon>Bosea</taxon>
    </lineage>
</organism>
<dbReference type="Pfam" id="PF01032">
    <property type="entry name" value="FecCD"/>
    <property type="match status" value="1"/>
</dbReference>
<feature type="transmembrane region" description="Helical" evidence="8">
    <location>
        <begin position="237"/>
        <end position="261"/>
    </location>
</feature>
<dbReference type="Gene3D" id="1.10.3470.10">
    <property type="entry name" value="ABC transporter involved in vitamin B12 uptake, BtuC"/>
    <property type="match status" value="1"/>
</dbReference>
<keyword evidence="7 8" id="KW-0472">Membrane</keyword>
<evidence type="ECO:0000256" key="3">
    <source>
        <dbReference type="ARBA" id="ARBA00022448"/>
    </source>
</evidence>
<comment type="subcellular location">
    <subcellularLocation>
        <location evidence="1">Cell membrane</location>
        <topology evidence="1">Multi-pass membrane protein</topology>
    </subcellularLocation>
</comment>
<evidence type="ECO:0000313" key="10">
    <source>
        <dbReference type="Proteomes" id="UP001595976"/>
    </source>
</evidence>
<dbReference type="InterPro" id="IPR020610">
    <property type="entry name" value="Thiolase_AS"/>
</dbReference>
<keyword evidence="3" id="KW-0813">Transport</keyword>
<evidence type="ECO:0000256" key="6">
    <source>
        <dbReference type="ARBA" id="ARBA00022989"/>
    </source>
</evidence>
<evidence type="ECO:0000256" key="5">
    <source>
        <dbReference type="ARBA" id="ARBA00022692"/>
    </source>
</evidence>
<evidence type="ECO:0000256" key="7">
    <source>
        <dbReference type="ARBA" id="ARBA00023136"/>
    </source>
</evidence>
<dbReference type="EMBL" id="JBHSLI010000001">
    <property type="protein sequence ID" value="MFC5291621.1"/>
    <property type="molecule type" value="Genomic_DNA"/>
</dbReference>
<dbReference type="PANTHER" id="PTHR30472:SF1">
    <property type="entry name" value="FE(3+) DICITRATE TRANSPORT SYSTEM PERMEASE PROTEIN FECC-RELATED"/>
    <property type="match status" value="1"/>
</dbReference>
<feature type="transmembrane region" description="Helical" evidence="8">
    <location>
        <begin position="302"/>
        <end position="322"/>
    </location>
</feature>
<dbReference type="PANTHER" id="PTHR30472">
    <property type="entry name" value="FERRIC ENTEROBACTIN TRANSPORT SYSTEM PERMEASE PROTEIN"/>
    <property type="match status" value="1"/>
</dbReference>
<feature type="transmembrane region" description="Helical" evidence="8">
    <location>
        <begin position="268"/>
        <end position="290"/>
    </location>
</feature>
<dbReference type="InterPro" id="IPR000522">
    <property type="entry name" value="ABC_transptr_permease_BtuC"/>
</dbReference>
<feature type="transmembrane region" description="Helical" evidence="8">
    <location>
        <begin position="58"/>
        <end position="77"/>
    </location>
</feature>
<evidence type="ECO:0000256" key="1">
    <source>
        <dbReference type="ARBA" id="ARBA00004651"/>
    </source>
</evidence>
<dbReference type="RefSeq" id="WP_260349319.1">
    <property type="nucleotide sequence ID" value="NZ_JAOAOS010000012.1"/>
</dbReference>
<keyword evidence="10" id="KW-1185">Reference proteome</keyword>
<comment type="caution">
    <text evidence="9">The sequence shown here is derived from an EMBL/GenBank/DDBJ whole genome shotgun (WGS) entry which is preliminary data.</text>
</comment>
<keyword evidence="6 8" id="KW-1133">Transmembrane helix</keyword>
<proteinExistence type="inferred from homology"/>
<dbReference type="CDD" id="cd06550">
    <property type="entry name" value="TM_ABC_iron-siderophores_like"/>
    <property type="match status" value="1"/>
</dbReference>
<feature type="transmembrane region" description="Helical" evidence="8">
    <location>
        <begin position="115"/>
        <end position="134"/>
    </location>
</feature>
<feature type="transmembrane region" description="Helical" evidence="8">
    <location>
        <begin position="89"/>
        <end position="109"/>
    </location>
</feature>
<reference evidence="10" key="1">
    <citation type="journal article" date="2019" name="Int. J. Syst. Evol. Microbiol.">
        <title>The Global Catalogue of Microorganisms (GCM) 10K type strain sequencing project: providing services to taxonomists for standard genome sequencing and annotation.</title>
        <authorList>
            <consortium name="The Broad Institute Genomics Platform"/>
            <consortium name="The Broad Institute Genome Sequencing Center for Infectious Disease"/>
            <person name="Wu L."/>
            <person name="Ma J."/>
        </authorList>
    </citation>
    <scope>NUCLEOTIDE SEQUENCE [LARGE SCALE GENOMIC DNA]</scope>
    <source>
        <strain evidence="10">CGMCC 1.15643</strain>
    </source>
</reference>
<protein>
    <submittedName>
        <fullName evidence="9">FecCD family ABC transporter permease</fullName>
    </submittedName>
</protein>
<keyword evidence="5 8" id="KW-0812">Transmembrane</keyword>
<evidence type="ECO:0000256" key="2">
    <source>
        <dbReference type="ARBA" id="ARBA00007935"/>
    </source>
</evidence>
<evidence type="ECO:0000256" key="8">
    <source>
        <dbReference type="SAM" id="Phobius"/>
    </source>
</evidence>
<gene>
    <name evidence="9" type="ORF">ACFPK2_01305</name>
</gene>
<sequence length="329" mass="32052">MTRAPPLAIVFGALLLLAASLAALTLGLRPIAAGEWLAILRDGRGSEAAEIVLGLRLPRVLLGAMVGSALGLAGAVVQMATRNPLGDPGLLGINAGASLALILGSDLVGLAGPQAATWLAACGAAGAVLAVQALAGARGGADPIRLTLAGVAVTALCIGIGQAIALADPERFDLVRNWRVGALSGAADAVLPSLTAAWLAGTLLALALAPRLDLLALGDDRAASLGVAVRPTRLGSLLAVVLLAGGAVAAAGPIAFIGLAAPHIARRLGGIGAVAHLPLSGLIGAALVVSADTLGRIATPPAEVPVGVVAGLLGAPILILLARRRSAAA</sequence>
<comment type="similarity">
    <text evidence="2">Belongs to the binding-protein-dependent transport system permease family. FecCD subfamily.</text>
</comment>
<accession>A0ABW0F081</accession>
<dbReference type="PROSITE" id="PS00099">
    <property type="entry name" value="THIOLASE_3"/>
    <property type="match status" value="1"/>
</dbReference>